<comment type="caution">
    <text evidence="2">The sequence shown here is derived from an EMBL/GenBank/DDBJ whole genome shotgun (WGS) entry which is preliminary data.</text>
</comment>
<feature type="compositionally biased region" description="Polar residues" evidence="1">
    <location>
        <begin position="785"/>
        <end position="799"/>
    </location>
</feature>
<feature type="region of interest" description="Disordered" evidence="1">
    <location>
        <begin position="300"/>
        <end position="321"/>
    </location>
</feature>
<dbReference type="EMBL" id="LFRF01000004">
    <property type="protein sequence ID" value="KND92996.1"/>
    <property type="molecule type" value="Genomic_DNA"/>
</dbReference>
<feature type="compositionally biased region" description="Polar residues" evidence="1">
    <location>
        <begin position="728"/>
        <end position="759"/>
    </location>
</feature>
<feature type="compositionally biased region" description="Low complexity" evidence="1">
    <location>
        <begin position="509"/>
        <end position="518"/>
    </location>
</feature>
<evidence type="ECO:0000256" key="1">
    <source>
        <dbReference type="SAM" id="MobiDB-lite"/>
    </source>
</evidence>
<feature type="region of interest" description="Disordered" evidence="1">
    <location>
        <begin position="1288"/>
        <end position="1422"/>
    </location>
</feature>
<feature type="compositionally biased region" description="Gly residues" evidence="1">
    <location>
        <begin position="1495"/>
        <end position="1513"/>
    </location>
</feature>
<feature type="region of interest" description="Disordered" evidence="1">
    <location>
        <begin position="904"/>
        <end position="955"/>
    </location>
</feature>
<feature type="region of interest" description="Disordered" evidence="1">
    <location>
        <begin position="660"/>
        <end position="688"/>
    </location>
</feature>
<protein>
    <submittedName>
        <fullName evidence="2">Uncharacterized protein</fullName>
    </submittedName>
</protein>
<feature type="compositionally biased region" description="Low complexity" evidence="1">
    <location>
        <begin position="1177"/>
        <end position="1194"/>
    </location>
</feature>
<feature type="compositionally biased region" description="Acidic residues" evidence="1">
    <location>
        <begin position="424"/>
        <end position="435"/>
    </location>
</feature>
<feature type="compositionally biased region" description="Polar residues" evidence="1">
    <location>
        <begin position="845"/>
        <end position="854"/>
    </location>
</feature>
<feature type="compositionally biased region" description="Polar residues" evidence="1">
    <location>
        <begin position="305"/>
        <end position="320"/>
    </location>
</feature>
<gene>
    <name evidence="2" type="ORF">TOPH_02018</name>
</gene>
<feature type="compositionally biased region" description="Pro residues" evidence="1">
    <location>
        <begin position="470"/>
        <end position="479"/>
    </location>
</feature>
<feature type="compositionally biased region" description="Low complexity" evidence="1">
    <location>
        <begin position="1388"/>
        <end position="1401"/>
    </location>
</feature>
<organism evidence="2 3">
    <name type="scientific">Tolypocladium ophioglossoides (strain CBS 100239)</name>
    <name type="common">Snaketongue truffleclub</name>
    <name type="synonym">Elaphocordyceps ophioglossoides</name>
    <dbReference type="NCBI Taxonomy" id="1163406"/>
    <lineage>
        <taxon>Eukaryota</taxon>
        <taxon>Fungi</taxon>
        <taxon>Dikarya</taxon>
        <taxon>Ascomycota</taxon>
        <taxon>Pezizomycotina</taxon>
        <taxon>Sordariomycetes</taxon>
        <taxon>Hypocreomycetidae</taxon>
        <taxon>Hypocreales</taxon>
        <taxon>Ophiocordycipitaceae</taxon>
        <taxon>Tolypocladium</taxon>
    </lineage>
</organism>
<feature type="compositionally biased region" description="Basic and acidic residues" evidence="1">
    <location>
        <begin position="926"/>
        <end position="938"/>
    </location>
</feature>
<dbReference type="STRING" id="1163406.A0A0L0NFX1"/>
<feature type="region of interest" description="Disordered" evidence="1">
    <location>
        <begin position="1492"/>
        <end position="1519"/>
    </location>
</feature>
<dbReference type="Proteomes" id="UP000036947">
    <property type="component" value="Unassembled WGS sequence"/>
</dbReference>
<feature type="compositionally biased region" description="Basic and acidic residues" evidence="1">
    <location>
        <begin position="1015"/>
        <end position="1029"/>
    </location>
</feature>
<feature type="compositionally biased region" description="Basic and acidic residues" evidence="1">
    <location>
        <begin position="1371"/>
        <end position="1384"/>
    </location>
</feature>
<accession>A0A0L0NFX1</accession>
<reference evidence="2 3" key="1">
    <citation type="journal article" date="2015" name="BMC Genomics">
        <title>The genome of the truffle-parasite Tolypocladium ophioglossoides and the evolution of antifungal peptaibiotics.</title>
        <authorList>
            <person name="Quandt C.A."/>
            <person name="Bushley K.E."/>
            <person name="Spatafora J.W."/>
        </authorList>
    </citation>
    <scope>NUCLEOTIDE SEQUENCE [LARGE SCALE GENOMIC DNA]</scope>
    <source>
        <strain evidence="2 3">CBS 100239</strain>
    </source>
</reference>
<feature type="region of interest" description="Disordered" evidence="1">
    <location>
        <begin position="726"/>
        <end position="804"/>
    </location>
</feature>
<evidence type="ECO:0000313" key="2">
    <source>
        <dbReference type="EMBL" id="KND92996.1"/>
    </source>
</evidence>
<proteinExistence type="predicted"/>
<keyword evidence="3" id="KW-1185">Reference proteome</keyword>
<feature type="compositionally biased region" description="Basic and acidic residues" evidence="1">
    <location>
        <begin position="1130"/>
        <end position="1139"/>
    </location>
</feature>
<feature type="region of interest" description="Disordered" evidence="1">
    <location>
        <begin position="1015"/>
        <end position="1264"/>
    </location>
</feature>
<feature type="compositionally biased region" description="Basic residues" evidence="1">
    <location>
        <begin position="450"/>
        <end position="462"/>
    </location>
</feature>
<feature type="compositionally biased region" description="Polar residues" evidence="1">
    <location>
        <begin position="941"/>
        <end position="951"/>
    </location>
</feature>
<feature type="region of interest" description="Disordered" evidence="1">
    <location>
        <begin position="424"/>
        <end position="555"/>
    </location>
</feature>
<feature type="compositionally biased region" description="Polar residues" evidence="1">
    <location>
        <begin position="1061"/>
        <end position="1081"/>
    </location>
</feature>
<feature type="region of interest" description="Disordered" evidence="1">
    <location>
        <begin position="828"/>
        <end position="875"/>
    </location>
</feature>
<name>A0A0L0NFX1_TOLOC</name>
<feature type="compositionally biased region" description="Basic and acidic residues" evidence="1">
    <location>
        <begin position="1225"/>
        <end position="1235"/>
    </location>
</feature>
<sequence>MPPCAADVEQWWLVVGIDALSQLVDASDLRVKPRECGFAQVVHRKLRAFDNDPEIEDALCECMAEIAAKKAFQDKFNPRKKMHTAMRCIFQKPNAEGIDFSRAMDGLEYLDIMETHRQRLVAATRQAMVTGVPDNHHAPIIEELQRQTAFRYRQFHMGFRACILMEDLARVGVERKSAAEIMARFNSLFPAFAMLADSDDVDLTPYSTGLRDSVRFSVYEHLMSDDPASEQAQRAIHMKLFCCCDIPGYVQAWEAMMRYSEEVKKLESTCLEALGVIERGSMGVRPIGSSTGSSFVAVSSGSKSPTVYTPGASTAGSPENTVADMSFPSTSSNRGSARLNSAPPVPNPLLKGMPGREISAAKTDGAAFAGDHHAPPILTYPEDLSTTEFDQHPLARELNMTSQEKAQLGLIIPKQIPSRDFYYDLDQDDSEDDDSSAGNFVPKSPARAARYARRLAKAKLEKKKTDKDAPPLPPLPPIPESLRSTLTPKGLAKLFERKKGRTQSEEAEPLLPSAEAPLGQHERNATSSSAFGRGRLRPSLKTQVSNPELRSPGRLKTLQATAGEAGKLSGTSPVETTSPTIAFPEPAYARVQKSNARYRLAPPRLSPMEYTRMHLIEKAQAEREGRPCELPVPEKLWRWTPNWENFLIVPVVPPSINRNFAQITSPPDGERDENESDAESTTTLKLDTPMLPCPRLSLNLGGMTAFFPSVMNLARLEEYPQEDDFLLQTPTSDNNDGNTADSRPASMSHSSRTLTQQDHGTALELPASSPEPQQQNAVEEDGDNKSPQEASSGTPSRTHGQAVPYDRAGTMAWLDKAESSSLYSDCSAKTAVHVGSQEQRAKSDTVFTPTSSPDVRSRAGLSPSHSTILSPALERPVLEYSPASLSASMSLSSIREAPSPLARFAASTCKRGPTRDSPASVKQRRKAESDNLRADDPRQAQLVQSTSSGRVKSTAADIYTVESRVAMVPDLQPAPLKVRKQRSPPAKDEAERCSRMWQGLSDEINEKLAEFAKYESSKANDDKLLERSAQRGPLTPLETNKVRHISLEGDEELAKRLATPDTEQTKPQPQRSASALITPTQARFAFNKAQTPSFTIADSKEPSGFTPRHHNPGATQAAIPDSPTLPRIECSFKDGEGKPGSETMAHRRRRDKMPGLLPSNIPRPIETPQPLESFAKTGSAEAGSRTSAGSRGSSVHTPAKKLASKDSSFTLDKSKGEDSVTILPKVKEKATDGCRGRHGHATTTSAVSRSYFDHSPERKVKKKSSGINALTPLAFQRFDTAARLASAVTRRDFSGNTSPPPDKDIKPGRAPSSTLGNLFRKYSRTKMDDGEPATPKSPSGPAVHWTREHPAESWMSGKADSKPRAATAIPEHVRDDTKPWDHQRLPTSSGGHSHNSSGAAGFKDKMRRTMAAPQAGRKPGLEETASFKSFISDRAPPPPTCPLPAVPPLPCTMSELRGTAYKAKKPLGLRVETGAVGGRKPQEASEEAIRWSRNVGGGGPSSSSGGVGGGPGAGAANRL</sequence>
<evidence type="ECO:0000313" key="3">
    <source>
        <dbReference type="Proteomes" id="UP000036947"/>
    </source>
</evidence>
<dbReference type="OrthoDB" id="4889313at2759"/>